<feature type="compositionally biased region" description="Polar residues" evidence="1">
    <location>
        <begin position="1643"/>
        <end position="1662"/>
    </location>
</feature>
<proteinExistence type="predicted"/>
<feature type="region of interest" description="Disordered" evidence="1">
    <location>
        <begin position="522"/>
        <end position="658"/>
    </location>
</feature>
<name>A0A8T0GSQ3_CERPU</name>
<dbReference type="EMBL" id="CM026430">
    <property type="protein sequence ID" value="KAG0560698.1"/>
    <property type="molecule type" value="Genomic_DNA"/>
</dbReference>
<feature type="compositionally biased region" description="Low complexity" evidence="1">
    <location>
        <begin position="967"/>
        <end position="982"/>
    </location>
</feature>
<feature type="compositionally biased region" description="Basic and acidic residues" evidence="1">
    <location>
        <begin position="366"/>
        <end position="381"/>
    </location>
</feature>
<feature type="region of interest" description="Disordered" evidence="1">
    <location>
        <begin position="828"/>
        <end position="940"/>
    </location>
</feature>
<feature type="region of interest" description="Disordered" evidence="1">
    <location>
        <begin position="1433"/>
        <end position="1461"/>
    </location>
</feature>
<organism evidence="2 3">
    <name type="scientific">Ceratodon purpureus</name>
    <name type="common">Fire moss</name>
    <name type="synonym">Dicranum purpureum</name>
    <dbReference type="NCBI Taxonomy" id="3225"/>
    <lineage>
        <taxon>Eukaryota</taxon>
        <taxon>Viridiplantae</taxon>
        <taxon>Streptophyta</taxon>
        <taxon>Embryophyta</taxon>
        <taxon>Bryophyta</taxon>
        <taxon>Bryophytina</taxon>
        <taxon>Bryopsida</taxon>
        <taxon>Dicranidae</taxon>
        <taxon>Pseudoditrichales</taxon>
        <taxon>Ditrichaceae</taxon>
        <taxon>Ceratodon</taxon>
    </lineage>
</organism>
<feature type="compositionally biased region" description="Polar residues" evidence="1">
    <location>
        <begin position="1564"/>
        <end position="1575"/>
    </location>
</feature>
<feature type="compositionally biased region" description="Basic and acidic residues" evidence="1">
    <location>
        <begin position="188"/>
        <end position="205"/>
    </location>
</feature>
<feature type="compositionally biased region" description="Basic and acidic residues" evidence="1">
    <location>
        <begin position="524"/>
        <end position="548"/>
    </location>
</feature>
<feature type="compositionally biased region" description="Low complexity" evidence="1">
    <location>
        <begin position="1011"/>
        <end position="1020"/>
    </location>
</feature>
<feature type="compositionally biased region" description="Polar residues" evidence="1">
    <location>
        <begin position="829"/>
        <end position="865"/>
    </location>
</feature>
<feature type="region of interest" description="Disordered" evidence="1">
    <location>
        <begin position="130"/>
        <end position="236"/>
    </location>
</feature>
<accession>A0A8T0GSQ3</accession>
<feature type="compositionally biased region" description="Basic and acidic residues" evidence="1">
    <location>
        <begin position="1671"/>
        <end position="1680"/>
    </location>
</feature>
<feature type="compositionally biased region" description="Polar residues" evidence="1">
    <location>
        <begin position="1374"/>
        <end position="1383"/>
    </location>
</feature>
<feature type="compositionally biased region" description="Polar residues" evidence="1">
    <location>
        <begin position="1701"/>
        <end position="1710"/>
    </location>
</feature>
<feature type="compositionally biased region" description="Low complexity" evidence="1">
    <location>
        <begin position="272"/>
        <end position="283"/>
    </location>
</feature>
<evidence type="ECO:0000256" key="1">
    <source>
        <dbReference type="SAM" id="MobiDB-lite"/>
    </source>
</evidence>
<sequence length="1710" mass="191188">MYTKHKISNPLSCPGSVIMYSPENETERPPENQTVIPSMKRKPKSLQDHPVANTEKQDLLKIDIQGKKIQLADLVSYQAQQGELLQKEVERELSGQGISTRKSADGRLMNSSQQQSATEGARLIFEPGVTKSLPHYPAQTKRKGISPIRASCERAELNTSGSQEGNVMKQPRVKSPNKCPMPKQNADGSDRTGKRQFHGPERAADDIAGPARRWRSREKERDSESWIKDLSDKASPGKTRYHMELVREAAEVEKEVEQFYKGTVHHKRRSVPQRSPSSRSISVTHENGESKCSQRLYENGDSEKSQCVQVTHENGEAQRFQRDASSLSRPPFISSGTIGYKKILTAPLIPRTSRPISETEGSKAAPTEEKTSLIRSVRENYRTLTNAQRGPDLDIVKENLEADEHASPPKERHRPSSGTYASSLTGTSNKGMETSRSWAHPVRPHTGPPNSQEQRKALKTVNGAKWPTPEDQPNDDRVLKDSNPKGVGKDPASPRNRNKEMRSRFETWNGLAGSCNGELIFEIGKPREDNSRKSNGPERQEKRIQEPKMRHKAVWKSYMDEKKQNSRKNLEAPPTVKSEPSSPAARMERGISSRAKRHINQQDDYPSKVGLEQPVVNPNARNCHTPAASVKSLPISRSRNGRDKSVPRSWKYSQESSKGIEVEALENISTKIKSLSTRFHSPVTQVPQDTSPVRRNRKDLNFKEKNDFPAAFSTRREKPRKLQDIRSSSEMVPLHPNGNLAEKEGSTRKDASPKSASNVADTLITAWKTGKFQDDYVKAMKRAKEITSGSSSSGISKIFSDRNYSKPWLSRSPFRRSLDREVNDVSLDSHGQNQRSASANPRTNHKSPLNRSRNKPWLSNLSSRSSPERMMDDQSNQGRNHRSGSANLKTSNRSPMSRSNAATMLSPKLTNWTSPTLWGPESSKSSPERSRVGRKETTKDPWEGQSLDFVLGSLAEQVRELDERLRSATVSSPALSSSSSLSREAYVNRDKQAADQPAFRMAEKLYEDRGSPSTSSVASSPERDIQRLNPRGPPAARYISRGYTNGNARGQKEPAYRAAGRPASTGTYMDELKTLLKEISSDNPSPIRRNQVTRSPVTGRRVERESKPLKVQAFVKKTELLHSMNKNGITRPKVKADFEPDFVSSTSANTSRACSVASQRDTRETRVMLMEKGRAPIVGNGSAKRASSRGRLVHGVVHDGFYGNGNTKVKGERERDSDRVNGVNDIRETNTYERRSEPQENGFREDNGIRRVMEKRLVQSRWTPPQVAENVYRGVQERLVQSQERFEKRTVEVRGCAPQQVIHNGHAVVREQLVKEVVENGLPSPEMNGHDSLRRNAATPGREQNIHKDANGKVAPVKEKRNDEEFYVPQRTLSNGKFATNGNGERGSAQPRGPPAHHASNGHKMITEDLRRRPMQQMEDQTRDYALSNGAEKLKSARQPESPLWVDGSPHCSGSWRKGAMNPDEIEDRMLLSGSVDFSPWNTEKLPDIGTPQTSREKKSRSKPPSPIAEDAADNGSLSPKIQRAKTPPKLNKAFGQRPIRKDAQPNGEAFFIANPTPVREPTPANTNSLKSQVRPNLKKPKPVPRGIDALWSLNDQDTALKPSAAQNGFPPTRTSSPAEKISPAKNIKRRTASVPKSRLIKEQSSSPEEMPDSTSKSSQDDNYLPVIMAKDPESRQRVIERRKKALQLDMEHRQRLARNSRPTSARSSA</sequence>
<feature type="compositionally biased region" description="Basic and acidic residues" evidence="1">
    <location>
        <begin position="926"/>
        <end position="940"/>
    </location>
</feature>
<feature type="region of interest" description="Disordered" evidence="1">
    <location>
        <begin position="1479"/>
        <end position="1710"/>
    </location>
</feature>
<feature type="region of interest" description="Disordered" evidence="1">
    <location>
        <begin position="1374"/>
        <end position="1403"/>
    </location>
</feature>
<feature type="compositionally biased region" description="Basic and acidic residues" evidence="1">
    <location>
        <begin position="558"/>
        <end position="570"/>
    </location>
</feature>
<feature type="compositionally biased region" description="Basic and acidic residues" evidence="1">
    <location>
        <begin position="391"/>
        <end position="410"/>
    </location>
</feature>
<feature type="region of interest" description="Disordered" evidence="1">
    <location>
        <begin position="966"/>
        <end position="995"/>
    </location>
</feature>
<gene>
    <name evidence="2" type="ORF">KC19_9G005900</name>
</gene>
<keyword evidence="3" id="KW-1185">Reference proteome</keyword>
<evidence type="ECO:0000313" key="2">
    <source>
        <dbReference type="EMBL" id="KAG0560698.1"/>
    </source>
</evidence>
<feature type="compositionally biased region" description="Basic and acidic residues" evidence="1">
    <location>
        <begin position="313"/>
        <end position="322"/>
    </location>
</feature>
<dbReference type="Proteomes" id="UP000822688">
    <property type="component" value="Chromosome 9"/>
</dbReference>
<feature type="compositionally biased region" description="Polar residues" evidence="1">
    <location>
        <begin position="1081"/>
        <end position="1096"/>
    </location>
</feature>
<feature type="compositionally biased region" description="Basic and acidic residues" evidence="1">
    <location>
        <begin position="217"/>
        <end position="232"/>
    </location>
</feature>
<comment type="caution">
    <text evidence="2">The sequence shown here is derived from an EMBL/GenBank/DDBJ whole genome shotgun (WGS) entry which is preliminary data.</text>
</comment>
<feature type="region of interest" description="Disordered" evidence="1">
    <location>
        <begin position="261"/>
        <end position="505"/>
    </location>
</feature>
<feature type="compositionally biased region" description="Basic and acidic residues" evidence="1">
    <location>
        <begin position="474"/>
        <end position="483"/>
    </location>
</feature>
<feature type="compositionally biased region" description="Basic and acidic residues" evidence="1">
    <location>
        <begin position="714"/>
        <end position="724"/>
    </location>
</feature>
<feature type="region of interest" description="Disordered" evidence="1">
    <location>
        <begin position="1081"/>
        <end position="1104"/>
    </location>
</feature>
<feature type="compositionally biased region" description="Basic and acidic residues" evidence="1">
    <location>
        <begin position="741"/>
        <end position="752"/>
    </location>
</feature>
<feature type="region of interest" description="Disordered" evidence="1">
    <location>
        <begin position="1007"/>
        <end position="1063"/>
    </location>
</feature>
<evidence type="ECO:0000313" key="3">
    <source>
        <dbReference type="Proteomes" id="UP000822688"/>
    </source>
</evidence>
<protein>
    <submittedName>
        <fullName evidence="2">Uncharacterized protein</fullName>
    </submittedName>
</protein>
<feature type="region of interest" description="Disordered" evidence="1">
    <location>
        <begin position="704"/>
        <end position="757"/>
    </location>
</feature>
<reference evidence="2" key="1">
    <citation type="submission" date="2020-06" db="EMBL/GenBank/DDBJ databases">
        <title>WGS assembly of Ceratodon purpureus strain R40.</title>
        <authorList>
            <person name="Carey S.B."/>
            <person name="Jenkins J."/>
            <person name="Shu S."/>
            <person name="Lovell J.T."/>
            <person name="Sreedasyam A."/>
            <person name="Maumus F."/>
            <person name="Tiley G.P."/>
            <person name="Fernandez-Pozo N."/>
            <person name="Barry K."/>
            <person name="Chen C."/>
            <person name="Wang M."/>
            <person name="Lipzen A."/>
            <person name="Daum C."/>
            <person name="Saski C.A."/>
            <person name="Payton A.C."/>
            <person name="Mcbreen J.C."/>
            <person name="Conrad R.E."/>
            <person name="Kollar L.M."/>
            <person name="Olsson S."/>
            <person name="Huttunen S."/>
            <person name="Landis J.B."/>
            <person name="Wickett N.J."/>
            <person name="Johnson M.G."/>
            <person name="Rensing S.A."/>
            <person name="Grimwood J."/>
            <person name="Schmutz J."/>
            <person name="Mcdaniel S.F."/>
        </authorList>
    </citation>
    <scope>NUCLEOTIDE SEQUENCE</scope>
    <source>
        <strain evidence="2">R40</strain>
    </source>
</reference>
<feature type="compositionally biased region" description="Polar residues" evidence="1">
    <location>
        <begin position="873"/>
        <end position="916"/>
    </location>
</feature>
<feature type="compositionally biased region" description="Polar residues" evidence="1">
    <location>
        <begin position="109"/>
        <end position="118"/>
    </location>
</feature>
<feature type="region of interest" description="Disordered" evidence="1">
    <location>
        <begin position="89"/>
        <end position="118"/>
    </location>
</feature>
<feature type="compositionally biased region" description="Polar residues" evidence="1">
    <location>
        <begin position="416"/>
        <end position="437"/>
    </location>
</feature>
<feature type="region of interest" description="Disordered" evidence="1">
    <location>
        <begin position="1"/>
        <end position="54"/>
    </location>
</feature>